<dbReference type="InterPro" id="IPR036188">
    <property type="entry name" value="FAD/NAD-bd_sf"/>
</dbReference>
<dbReference type="Pfam" id="PF01494">
    <property type="entry name" value="FAD_binding_3"/>
    <property type="match status" value="1"/>
</dbReference>
<dbReference type="Gene3D" id="3.50.50.60">
    <property type="entry name" value="FAD/NAD(P)-binding domain"/>
    <property type="match status" value="2"/>
</dbReference>
<dbReference type="PROSITE" id="PS01304">
    <property type="entry name" value="UBIH"/>
    <property type="match status" value="1"/>
</dbReference>
<evidence type="ECO:0000256" key="1">
    <source>
        <dbReference type="ARBA" id="ARBA00001974"/>
    </source>
</evidence>
<sequence length="391" mass="41557">MDADITILGAGPVGSALALLLADGAPDPSRIVLCRAPARPPAGQAWAHTADPRAIALNHGSRLLLQRLRAWPAHGAGIHAIHVSQRGRLGRTVIQDTDFGVPALGSVHTYGSVQAVLHQALASAGVTLRDGHAELASAGEDAIEINQNDRRWRSRVAVQAEGGPRAGTPGVLSRSYGQHAVLALVRAAAPRPGWAWERFTGEGPLALLPVRFEDSAEDTYSLVWCCAPERADQLAALDDARFGQALSEAFGDRLGPLAGAGPRHVFPLELRWRREPVAGRIVAIGNAAQTLHPVAGQGLNLGLRDAAALADTLHGWLRAPEGDPRPRLQDYARARRADRAVTAGVTDFLPRVFATRWSLVEHACGLGLLALDALPGVKRPLARQLMQGLRV</sequence>
<dbReference type="OrthoDB" id="9769565at2"/>
<evidence type="ECO:0000256" key="6">
    <source>
        <dbReference type="ARBA" id="ARBA00023002"/>
    </source>
</evidence>
<proteinExistence type="inferred from homology"/>
<dbReference type="GO" id="GO:0071949">
    <property type="term" value="F:FAD binding"/>
    <property type="evidence" value="ECO:0007669"/>
    <property type="project" value="InterPro"/>
</dbReference>
<comment type="cofactor">
    <cofactor evidence="1">
        <name>FAD</name>
        <dbReference type="ChEBI" id="CHEBI:57692"/>
    </cofactor>
</comment>
<dbReference type="InterPro" id="IPR051205">
    <property type="entry name" value="UbiH/COQ6_monooxygenase"/>
</dbReference>
<comment type="similarity">
    <text evidence="3">Belongs to the UbiH/COQ6 family.</text>
</comment>
<comment type="pathway">
    <text evidence="2">Cofactor biosynthesis; ubiquinone biosynthesis.</text>
</comment>
<evidence type="ECO:0000256" key="4">
    <source>
        <dbReference type="ARBA" id="ARBA00022630"/>
    </source>
</evidence>
<evidence type="ECO:0000313" key="10">
    <source>
        <dbReference type="Proteomes" id="UP000318405"/>
    </source>
</evidence>
<accession>A0A556B204</accession>
<dbReference type="InterPro" id="IPR018168">
    <property type="entry name" value="Ubi_Hdrlase_CS"/>
</dbReference>
<dbReference type="EMBL" id="VLTJ01000001">
    <property type="protein sequence ID" value="TSH99226.1"/>
    <property type="molecule type" value="Genomic_DNA"/>
</dbReference>
<evidence type="ECO:0000256" key="5">
    <source>
        <dbReference type="ARBA" id="ARBA00022827"/>
    </source>
</evidence>
<reference evidence="9 10" key="1">
    <citation type="submission" date="2019-07" db="EMBL/GenBank/DDBJ databases">
        <title>Qingshengfaniella alkalisoli gen. nov., sp. nov., isolated from saline soil.</title>
        <authorList>
            <person name="Xu L."/>
            <person name="Huang X.-X."/>
            <person name="Sun J.-Q."/>
        </authorList>
    </citation>
    <scope>NUCLEOTIDE SEQUENCE [LARGE SCALE GENOMIC DNA]</scope>
    <source>
        <strain evidence="9 10">DSM 27279</strain>
    </source>
</reference>
<evidence type="ECO:0000313" key="9">
    <source>
        <dbReference type="EMBL" id="TSH99226.1"/>
    </source>
</evidence>
<keyword evidence="9" id="KW-0830">Ubiquinone</keyword>
<dbReference type="InterPro" id="IPR010971">
    <property type="entry name" value="UbiH/COQ6"/>
</dbReference>
<dbReference type="InterPro" id="IPR002938">
    <property type="entry name" value="FAD-bd"/>
</dbReference>
<dbReference type="NCBIfam" id="NF005421">
    <property type="entry name" value="PRK06996.1"/>
    <property type="match status" value="1"/>
</dbReference>
<gene>
    <name evidence="9" type="ORF">FOZ76_00385</name>
</gene>
<evidence type="ECO:0000259" key="8">
    <source>
        <dbReference type="Pfam" id="PF01494"/>
    </source>
</evidence>
<evidence type="ECO:0000256" key="2">
    <source>
        <dbReference type="ARBA" id="ARBA00004749"/>
    </source>
</evidence>
<keyword evidence="10" id="KW-1185">Reference proteome</keyword>
<keyword evidence="7" id="KW-0503">Monooxygenase</keyword>
<keyword evidence="5" id="KW-0274">FAD</keyword>
<dbReference type="SUPFAM" id="SSF51905">
    <property type="entry name" value="FAD/NAD(P)-binding domain"/>
    <property type="match status" value="1"/>
</dbReference>
<dbReference type="Gene3D" id="3.30.9.10">
    <property type="entry name" value="D-Amino Acid Oxidase, subunit A, domain 2"/>
    <property type="match status" value="1"/>
</dbReference>
<dbReference type="UniPathway" id="UPA00232"/>
<name>A0A556B204_9BURK</name>
<evidence type="ECO:0000256" key="7">
    <source>
        <dbReference type="ARBA" id="ARBA00023033"/>
    </source>
</evidence>
<keyword evidence="4" id="KW-0285">Flavoprotein</keyword>
<dbReference type="PRINTS" id="PR00420">
    <property type="entry name" value="RNGMNOXGNASE"/>
</dbReference>
<dbReference type="AlphaFoldDB" id="A0A556B204"/>
<dbReference type="PANTHER" id="PTHR43876:SF8">
    <property type="entry name" value="2-OCTAPRENYL-6-METHOXYPHENOL HYDROXYLASE"/>
    <property type="match status" value="1"/>
</dbReference>
<dbReference type="Proteomes" id="UP000318405">
    <property type="component" value="Unassembled WGS sequence"/>
</dbReference>
<protein>
    <submittedName>
        <fullName evidence="9">UbiH/UbiF/VisC/COQ6 family ubiquinone biosynthesis hydroxylase</fullName>
    </submittedName>
</protein>
<organism evidence="9 10">
    <name type="scientific">Verticiella sediminum</name>
    <dbReference type="NCBI Taxonomy" id="1247510"/>
    <lineage>
        <taxon>Bacteria</taxon>
        <taxon>Pseudomonadati</taxon>
        <taxon>Pseudomonadota</taxon>
        <taxon>Betaproteobacteria</taxon>
        <taxon>Burkholderiales</taxon>
        <taxon>Alcaligenaceae</taxon>
        <taxon>Verticiella</taxon>
    </lineage>
</organism>
<dbReference type="NCBIfam" id="TIGR01988">
    <property type="entry name" value="Ubi-OHases"/>
    <property type="match status" value="1"/>
</dbReference>
<dbReference type="GO" id="GO:0006744">
    <property type="term" value="P:ubiquinone biosynthetic process"/>
    <property type="evidence" value="ECO:0007669"/>
    <property type="project" value="UniProtKB-UniPathway"/>
</dbReference>
<comment type="caution">
    <text evidence="9">The sequence shown here is derived from an EMBL/GenBank/DDBJ whole genome shotgun (WGS) entry which is preliminary data.</text>
</comment>
<evidence type="ECO:0000256" key="3">
    <source>
        <dbReference type="ARBA" id="ARBA00005349"/>
    </source>
</evidence>
<dbReference type="PANTHER" id="PTHR43876">
    <property type="entry name" value="UBIQUINONE BIOSYNTHESIS MONOOXYGENASE COQ6, MITOCHONDRIAL"/>
    <property type="match status" value="1"/>
</dbReference>
<feature type="domain" description="FAD-binding" evidence="8">
    <location>
        <begin position="3"/>
        <end position="336"/>
    </location>
</feature>
<dbReference type="RefSeq" id="WP_143946135.1">
    <property type="nucleotide sequence ID" value="NZ_BAABMB010000001.1"/>
</dbReference>
<dbReference type="GO" id="GO:0008681">
    <property type="term" value="F:2-octaprenyl-6-methoxyphenol hydroxylase activity"/>
    <property type="evidence" value="ECO:0007669"/>
    <property type="project" value="TreeGrafter"/>
</dbReference>
<keyword evidence="6" id="KW-0560">Oxidoreductase</keyword>